<dbReference type="InterPro" id="IPR001849">
    <property type="entry name" value="PH_domain"/>
</dbReference>
<dbReference type="PANTHER" id="PTHR14336">
    <property type="entry name" value="TANDEM PH DOMAIN CONTAINING PROTEIN"/>
    <property type="match status" value="1"/>
</dbReference>
<accession>A0AAV2YZP2</accession>
<dbReference type="Pfam" id="PF00169">
    <property type="entry name" value="PH"/>
    <property type="match status" value="1"/>
</dbReference>
<proteinExistence type="predicted"/>
<dbReference type="PANTHER" id="PTHR14336:SF8">
    <property type="entry name" value="PROTEIN OPY1"/>
    <property type="match status" value="1"/>
</dbReference>
<reference evidence="3" key="1">
    <citation type="submission" date="2022-11" db="EMBL/GenBank/DDBJ databases">
        <authorList>
            <person name="Morgan W.R."/>
            <person name="Tartar A."/>
        </authorList>
    </citation>
    <scope>NUCLEOTIDE SEQUENCE</scope>
    <source>
        <strain evidence="3">ARSEF 373</strain>
    </source>
</reference>
<dbReference type="SMART" id="SM00233">
    <property type="entry name" value="PH"/>
    <property type="match status" value="1"/>
</dbReference>
<gene>
    <name evidence="3" type="ORF">N0F65_008614</name>
</gene>
<dbReference type="AlphaFoldDB" id="A0AAV2YZP2"/>
<reference evidence="3" key="2">
    <citation type="journal article" date="2023" name="Microbiol Resour">
        <title>Decontamination and Annotation of the Draft Genome Sequence of the Oomycete Lagenidium giganteum ARSEF 373.</title>
        <authorList>
            <person name="Morgan W.R."/>
            <person name="Tartar A."/>
        </authorList>
    </citation>
    <scope>NUCLEOTIDE SEQUENCE</scope>
    <source>
        <strain evidence="3">ARSEF 373</strain>
    </source>
</reference>
<dbReference type="EMBL" id="DAKRPA010000075">
    <property type="protein sequence ID" value="DAZ99871.1"/>
    <property type="molecule type" value="Genomic_DNA"/>
</dbReference>
<comment type="caution">
    <text evidence="3">The sequence shown here is derived from an EMBL/GenBank/DDBJ whole genome shotgun (WGS) entry which is preliminary data.</text>
</comment>
<feature type="domain" description="PH" evidence="2">
    <location>
        <begin position="23"/>
        <end position="123"/>
    </location>
</feature>
<dbReference type="InterPro" id="IPR011993">
    <property type="entry name" value="PH-like_dom_sf"/>
</dbReference>
<feature type="compositionally biased region" description="Low complexity" evidence="1">
    <location>
        <begin position="158"/>
        <end position="172"/>
    </location>
</feature>
<dbReference type="PROSITE" id="PS50003">
    <property type="entry name" value="PH_DOMAIN"/>
    <property type="match status" value="1"/>
</dbReference>
<evidence type="ECO:0000313" key="3">
    <source>
        <dbReference type="EMBL" id="DAZ99871.1"/>
    </source>
</evidence>
<dbReference type="SUPFAM" id="SSF50729">
    <property type="entry name" value="PH domain-like"/>
    <property type="match status" value="1"/>
</dbReference>
<feature type="region of interest" description="Disordered" evidence="1">
    <location>
        <begin position="133"/>
        <end position="172"/>
    </location>
</feature>
<organism evidence="3 4">
    <name type="scientific">Lagenidium giganteum</name>
    <dbReference type="NCBI Taxonomy" id="4803"/>
    <lineage>
        <taxon>Eukaryota</taxon>
        <taxon>Sar</taxon>
        <taxon>Stramenopiles</taxon>
        <taxon>Oomycota</taxon>
        <taxon>Peronosporomycetes</taxon>
        <taxon>Pythiales</taxon>
        <taxon>Pythiaceae</taxon>
    </lineage>
</organism>
<dbReference type="Proteomes" id="UP001146120">
    <property type="component" value="Unassembled WGS sequence"/>
</dbReference>
<dbReference type="InterPro" id="IPR051707">
    <property type="entry name" value="PI-Interact_SigTrans_Reg"/>
</dbReference>
<dbReference type="Gene3D" id="2.30.29.30">
    <property type="entry name" value="Pleckstrin-homology domain (PH domain)/Phosphotyrosine-binding domain (PTB)"/>
    <property type="match status" value="1"/>
</dbReference>
<evidence type="ECO:0000259" key="2">
    <source>
        <dbReference type="PROSITE" id="PS50003"/>
    </source>
</evidence>
<evidence type="ECO:0000313" key="4">
    <source>
        <dbReference type="Proteomes" id="UP001146120"/>
    </source>
</evidence>
<evidence type="ECO:0000256" key="1">
    <source>
        <dbReference type="SAM" id="MobiDB-lite"/>
    </source>
</evidence>
<keyword evidence="4" id="KW-1185">Reference proteome</keyword>
<name>A0AAV2YZP2_9STRA</name>
<protein>
    <recommendedName>
        <fullName evidence="2">PH domain-containing protein</fullName>
    </recommendedName>
</protein>
<sequence>MCTERECDILELAMKTPRVDRGPVPISGYLFKMKATERVLTPQWNKRFFALEGASLKYYQHESSTEASKVINLLSIESIRRFENGDHGVYSFVVKTPERNYFLRAGSKGDMKRWVRGLKEQQDLWRLKQDKGSVLPDPAARRPKHYSDMPLKQAQLVSQRSSTSLSSEEPNY</sequence>